<feature type="active site" description="Proton acceptor" evidence="9">
    <location>
        <position position="205"/>
    </location>
</feature>
<comment type="pathway">
    <text evidence="1 9">Amino-acid biosynthesis; L-lysine biosynthesis via DAP pathway; DL-2,6-diaminopimelate from LL-2,6-diaminopimelate: step 1/1.</text>
</comment>
<dbReference type="GO" id="GO:0008837">
    <property type="term" value="F:diaminopimelate epimerase activity"/>
    <property type="evidence" value="ECO:0007669"/>
    <property type="project" value="UniProtKB-UniRule"/>
</dbReference>
<dbReference type="SUPFAM" id="SSF54506">
    <property type="entry name" value="Diaminopimelate epimerase-like"/>
    <property type="match status" value="2"/>
</dbReference>
<dbReference type="AlphaFoldDB" id="A0A1F4RYP8"/>
<dbReference type="PANTHER" id="PTHR31689">
    <property type="entry name" value="DIAMINOPIMELATE EPIMERASE, CHLOROPLASTIC"/>
    <property type="match status" value="1"/>
</dbReference>
<evidence type="ECO:0000256" key="8">
    <source>
        <dbReference type="ARBA" id="ARBA00051712"/>
    </source>
</evidence>
<comment type="catalytic activity">
    <reaction evidence="8 9">
        <text>(2S,6S)-2,6-diaminopimelate = meso-2,6-diaminopimelate</text>
        <dbReference type="Rhea" id="RHEA:15393"/>
        <dbReference type="ChEBI" id="CHEBI:57609"/>
        <dbReference type="ChEBI" id="CHEBI:57791"/>
        <dbReference type="EC" id="5.1.1.7"/>
    </reaction>
</comment>
<comment type="subunit">
    <text evidence="9">Homodimer.</text>
</comment>
<accession>A0A1F4RYP8</accession>
<dbReference type="EC" id="5.1.1.7" evidence="3 9"/>
<proteinExistence type="inferred from homology"/>
<keyword evidence="7 9" id="KW-0413">Isomerase</keyword>
<evidence type="ECO:0000256" key="5">
    <source>
        <dbReference type="ARBA" id="ARBA00022605"/>
    </source>
</evidence>
<feature type="site" description="Could be important to modulate the pK values of the two catalytic cysteine residues" evidence="9">
    <location>
        <position position="196"/>
    </location>
</feature>
<evidence type="ECO:0000256" key="7">
    <source>
        <dbReference type="ARBA" id="ARBA00023235"/>
    </source>
</evidence>
<comment type="function">
    <text evidence="9">Catalyzes the stereoinversion of LL-2,6-diaminopimelate (L,L-DAP) to meso-diaminopimelate (meso-DAP), a precursor of L-lysine and an essential component of the bacterial peptidoglycan.</text>
</comment>
<keyword evidence="6 9" id="KW-0457">Lysine biosynthesis</keyword>
<dbReference type="Pfam" id="PF01678">
    <property type="entry name" value="DAP_epimerase"/>
    <property type="match status" value="2"/>
</dbReference>
<evidence type="ECO:0000313" key="11">
    <source>
        <dbReference type="EMBL" id="OGC13308.1"/>
    </source>
</evidence>
<comment type="subcellular location">
    <subcellularLocation>
        <location evidence="9">Cytoplasm</location>
    </subcellularLocation>
</comment>
<keyword evidence="5 9" id="KW-0028">Amino-acid biosynthesis</keyword>
<dbReference type="GO" id="GO:0005829">
    <property type="term" value="C:cytosol"/>
    <property type="evidence" value="ECO:0007669"/>
    <property type="project" value="TreeGrafter"/>
</dbReference>
<dbReference type="GO" id="GO:0009089">
    <property type="term" value="P:lysine biosynthetic process via diaminopimelate"/>
    <property type="evidence" value="ECO:0007669"/>
    <property type="project" value="UniProtKB-UniRule"/>
</dbReference>
<dbReference type="FunFam" id="3.10.310.10:FF:000001">
    <property type="entry name" value="Diaminopimelate epimerase"/>
    <property type="match status" value="1"/>
</dbReference>
<name>A0A1F4RYP8_UNCSA</name>
<comment type="caution">
    <text evidence="9">Lacks conserved residue(s) required for the propagation of feature annotation.</text>
</comment>
<gene>
    <name evidence="9" type="primary">dapF</name>
    <name evidence="11" type="ORF">A2290_08180</name>
</gene>
<feature type="binding site" evidence="9">
    <location>
        <begin position="206"/>
        <end position="207"/>
    </location>
    <ligand>
        <name>substrate</name>
    </ligand>
</feature>
<dbReference type="PANTHER" id="PTHR31689:SF0">
    <property type="entry name" value="DIAMINOPIMELATE EPIMERASE"/>
    <property type="match status" value="1"/>
</dbReference>
<dbReference type="EMBL" id="MEUA01000059">
    <property type="protein sequence ID" value="OGC13308.1"/>
    <property type="molecule type" value="Genomic_DNA"/>
</dbReference>
<reference evidence="11 12" key="1">
    <citation type="journal article" date="2016" name="Nat. Commun.">
        <title>Thousands of microbial genomes shed light on interconnected biogeochemical processes in an aquifer system.</title>
        <authorList>
            <person name="Anantharaman K."/>
            <person name="Brown C.T."/>
            <person name="Hug L.A."/>
            <person name="Sharon I."/>
            <person name="Castelle C.J."/>
            <person name="Probst A.J."/>
            <person name="Thomas B.C."/>
            <person name="Singh A."/>
            <person name="Wilkins M.J."/>
            <person name="Karaoz U."/>
            <person name="Brodie E.L."/>
            <person name="Williams K.H."/>
            <person name="Hubbard S.S."/>
            <person name="Banfield J.F."/>
        </authorList>
    </citation>
    <scope>NUCLEOTIDE SEQUENCE [LARGE SCALE GENOMIC DNA]</scope>
</reference>
<protein>
    <recommendedName>
        <fullName evidence="3 9">Diaminopimelate epimerase</fullName>
        <shortName evidence="9">DAP epimerase</shortName>
        <ecNumber evidence="3 9">5.1.1.7</ecNumber>
    </recommendedName>
    <alternativeName>
        <fullName evidence="9">PLP-independent amino acid racemase</fullName>
    </alternativeName>
</protein>
<evidence type="ECO:0000256" key="9">
    <source>
        <dbReference type="HAMAP-Rule" id="MF_00197"/>
    </source>
</evidence>
<feature type="binding site" evidence="9">
    <location>
        <begin position="74"/>
        <end position="75"/>
    </location>
    <ligand>
        <name>substrate</name>
    </ligand>
</feature>
<feature type="binding site" evidence="9">
    <location>
        <position position="178"/>
    </location>
    <ligand>
        <name>substrate</name>
    </ligand>
</feature>
<evidence type="ECO:0000256" key="1">
    <source>
        <dbReference type="ARBA" id="ARBA00005196"/>
    </source>
</evidence>
<evidence type="ECO:0000313" key="12">
    <source>
        <dbReference type="Proteomes" id="UP000177905"/>
    </source>
</evidence>
<evidence type="ECO:0000256" key="10">
    <source>
        <dbReference type="PROSITE-ProRule" id="PRU10125"/>
    </source>
</evidence>
<dbReference type="UniPathway" id="UPA00034">
    <property type="reaction ID" value="UER00025"/>
</dbReference>
<comment type="similarity">
    <text evidence="2 9">Belongs to the diaminopimelate epimerase family.</text>
</comment>
<feature type="active site" description="Proton donor" evidence="9">
    <location>
        <position position="73"/>
    </location>
</feature>
<feature type="active site" evidence="10">
    <location>
        <position position="73"/>
    </location>
</feature>
<feature type="binding site" evidence="9">
    <location>
        <position position="11"/>
    </location>
    <ligand>
        <name>substrate</name>
    </ligand>
</feature>
<feature type="binding site" evidence="9">
    <location>
        <begin position="196"/>
        <end position="197"/>
    </location>
    <ligand>
        <name>substrate</name>
    </ligand>
</feature>
<dbReference type="InterPro" id="IPR001653">
    <property type="entry name" value="DAP_epimerase_DapF"/>
</dbReference>
<dbReference type="HAMAP" id="MF_00197">
    <property type="entry name" value="DAP_epimerase"/>
    <property type="match status" value="1"/>
</dbReference>
<evidence type="ECO:0000256" key="3">
    <source>
        <dbReference type="ARBA" id="ARBA00013080"/>
    </source>
</evidence>
<comment type="caution">
    <text evidence="11">The sequence shown here is derived from an EMBL/GenBank/DDBJ whole genome shotgun (WGS) entry which is preliminary data.</text>
</comment>
<evidence type="ECO:0000256" key="2">
    <source>
        <dbReference type="ARBA" id="ARBA00010219"/>
    </source>
</evidence>
<feature type="binding site" evidence="9">
    <location>
        <position position="64"/>
    </location>
    <ligand>
        <name>substrate</name>
    </ligand>
</feature>
<feature type="binding site" evidence="9">
    <location>
        <position position="145"/>
    </location>
    <ligand>
        <name>substrate</name>
    </ligand>
</feature>
<dbReference type="PROSITE" id="PS01326">
    <property type="entry name" value="DAP_EPIMERASE"/>
    <property type="match status" value="1"/>
</dbReference>
<sequence length="262" mass="28550">MNFIKMQGLGNDFILVDARQENLSEIDVSTLAVDVCDRHFGIGGDGLLVILPSDKADVKMQIFNSDGSEPEMCGNGIRCFAKYVYESSSEKKEIFSVETKAGVLVPAVIINNGIVVAVEVDMGAPKILGDIELYGIRFSEISMGNPHAIAFVDDFSKISIIELGPKIENDTHFPYRTNVEFVKVLGDQEIEIKVWERGAGETLACGTGACAAVAAAILSGKTKRRVLVHLPGGNLDIEWPEDNASIVMRGPAEKVFEGRYFY</sequence>
<dbReference type="NCBIfam" id="TIGR00652">
    <property type="entry name" value="DapF"/>
    <property type="match status" value="1"/>
</dbReference>
<evidence type="ECO:0000256" key="4">
    <source>
        <dbReference type="ARBA" id="ARBA00022490"/>
    </source>
</evidence>
<feature type="site" description="Could be important to modulate the pK values of the two catalytic cysteine residues" evidence="9">
    <location>
        <position position="147"/>
    </location>
</feature>
<evidence type="ECO:0000256" key="6">
    <source>
        <dbReference type="ARBA" id="ARBA00023154"/>
    </source>
</evidence>
<keyword evidence="4 9" id="KW-0963">Cytoplasm</keyword>
<dbReference type="Gene3D" id="3.10.310.10">
    <property type="entry name" value="Diaminopimelate Epimerase, Chain A, domain 1"/>
    <property type="match status" value="2"/>
</dbReference>
<organism evidence="11 12">
    <name type="scientific">candidate division WOR-1 bacterium RIFOXYB2_FULL_36_35</name>
    <dbReference type="NCBI Taxonomy" id="1802578"/>
    <lineage>
        <taxon>Bacteria</taxon>
        <taxon>Bacillati</taxon>
        <taxon>Saganbacteria</taxon>
    </lineage>
</organism>
<dbReference type="Proteomes" id="UP000177905">
    <property type="component" value="Unassembled WGS sequence"/>
</dbReference>
<dbReference type="InterPro" id="IPR018510">
    <property type="entry name" value="DAP_epimerase_AS"/>
</dbReference>